<feature type="transmembrane region" description="Helical" evidence="5">
    <location>
        <begin position="188"/>
        <end position="208"/>
    </location>
</feature>
<reference evidence="7" key="1">
    <citation type="submission" date="2021-01" db="EMBL/GenBank/DDBJ databases">
        <authorList>
            <person name="Li R."/>
            <person name="Bekaert M."/>
        </authorList>
    </citation>
    <scope>NUCLEOTIDE SEQUENCE</scope>
    <source>
        <strain evidence="7">Farmed</strain>
    </source>
</reference>
<keyword evidence="8" id="KW-1185">Reference proteome</keyword>
<evidence type="ECO:0000256" key="4">
    <source>
        <dbReference type="ARBA" id="ARBA00023136"/>
    </source>
</evidence>
<keyword evidence="4 5" id="KW-0472">Membrane</keyword>
<dbReference type="InterPro" id="IPR004853">
    <property type="entry name" value="Sugar_P_trans_dom"/>
</dbReference>
<dbReference type="OrthoDB" id="417037at2759"/>
<comment type="subcellular location">
    <subcellularLocation>
        <location evidence="1">Membrane</location>
        <topology evidence="1">Multi-pass membrane protein</topology>
    </subcellularLocation>
</comment>
<feature type="transmembrane region" description="Helical" evidence="5">
    <location>
        <begin position="104"/>
        <end position="125"/>
    </location>
</feature>
<dbReference type="AlphaFoldDB" id="A0A812CNU4"/>
<feature type="transmembrane region" description="Helical" evidence="5">
    <location>
        <begin position="157"/>
        <end position="176"/>
    </location>
</feature>
<feature type="transmembrane region" description="Helical" evidence="5">
    <location>
        <begin position="76"/>
        <end position="98"/>
    </location>
</feature>
<feature type="domain" description="Sugar phosphate transporter" evidence="6">
    <location>
        <begin position="22"/>
        <end position="258"/>
    </location>
</feature>
<evidence type="ECO:0000256" key="1">
    <source>
        <dbReference type="ARBA" id="ARBA00004141"/>
    </source>
</evidence>
<proteinExistence type="predicted"/>
<dbReference type="PANTHER" id="PTHR11132">
    <property type="entry name" value="SOLUTE CARRIER FAMILY 35"/>
    <property type="match status" value="1"/>
</dbReference>
<feature type="transmembrane region" description="Helical" evidence="5">
    <location>
        <begin position="42"/>
        <end position="64"/>
    </location>
</feature>
<protein>
    <submittedName>
        <fullName evidence="7">SLC35D</fullName>
    </submittedName>
</protein>
<dbReference type="Pfam" id="PF03151">
    <property type="entry name" value="TPT"/>
    <property type="match status" value="1"/>
</dbReference>
<gene>
    <name evidence="7" type="ORF">SPHA_37905</name>
</gene>
<evidence type="ECO:0000256" key="5">
    <source>
        <dbReference type="SAM" id="Phobius"/>
    </source>
</evidence>
<keyword evidence="2 5" id="KW-0812">Transmembrane</keyword>
<evidence type="ECO:0000259" key="6">
    <source>
        <dbReference type="Pfam" id="PF03151"/>
    </source>
</evidence>
<evidence type="ECO:0000313" key="8">
    <source>
        <dbReference type="Proteomes" id="UP000597762"/>
    </source>
</evidence>
<comment type="caution">
    <text evidence="7">The sequence shown here is derived from an EMBL/GenBank/DDBJ whole genome shotgun (WGS) entry which is preliminary data.</text>
</comment>
<sequence>MTDWDDSIQFLRGMGAAVFYGICSVSMAFLNKILMDIYGFDFPISILVIQMGATIVILYALRFLRFIELPGYTLKDGYLFALPAFFYSANSVLALLSLSHMNVAMYGVVKRCAPMVTLLLSVLVLKQGIPSALTLTSIILLTIGCIIAGYGDLRFSLLGYLCGGLSNVTQALYLLLVQRYTEGAINTIRTLQLNCVNSFPLLLMAAVISGETKQAVAFPHFTQKSFLLLFTTVVLCGILLNYSLFLCTSLTSALTTCVVGDFMGLKSLSLSLSLFLFSNISDLGWESS</sequence>
<dbReference type="EMBL" id="CAHIKZ030001707">
    <property type="protein sequence ID" value="CAE1272957.1"/>
    <property type="molecule type" value="Genomic_DNA"/>
</dbReference>
<name>A0A812CNU4_ACAPH</name>
<feature type="transmembrane region" description="Helical" evidence="5">
    <location>
        <begin position="228"/>
        <end position="250"/>
    </location>
</feature>
<evidence type="ECO:0000256" key="3">
    <source>
        <dbReference type="ARBA" id="ARBA00022989"/>
    </source>
</evidence>
<organism evidence="7 8">
    <name type="scientific">Acanthosepion pharaonis</name>
    <name type="common">Pharaoh cuttlefish</name>
    <name type="synonym">Sepia pharaonis</name>
    <dbReference type="NCBI Taxonomy" id="158019"/>
    <lineage>
        <taxon>Eukaryota</taxon>
        <taxon>Metazoa</taxon>
        <taxon>Spiralia</taxon>
        <taxon>Lophotrochozoa</taxon>
        <taxon>Mollusca</taxon>
        <taxon>Cephalopoda</taxon>
        <taxon>Coleoidea</taxon>
        <taxon>Decapodiformes</taxon>
        <taxon>Sepiida</taxon>
        <taxon>Sepiina</taxon>
        <taxon>Sepiidae</taxon>
        <taxon>Acanthosepion</taxon>
    </lineage>
</organism>
<feature type="transmembrane region" description="Helical" evidence="5">
    <location>
        <begin position="132"/>
        <end position="151"/>
    </location>
</feature>
<keyword evidence="3 5" id="KW-1133">Transmembrane helix</keyword>
<dbReference type="InterPro" id="IPR050186">
    <property type="entry name" value="TPT_transporter"/>
</dbReference>
<dbReference type="GO" id="GO:0016020">
    <property type="term" value="C:membrane"/>
    <property type="evidence" value="ECO:0007669"/>
    <property type="project" value="UniProtKB-SubCell"/>
</dbReference>
<evidence type="ECO:0000256" key="2">
    <source>
        <dbReference type="ARBA" id="ARBA00022692"/>
    </source>
</evidence>
<accession>A0A812CNU4</accession>
<evidence type="ECO:0000313" key="7">
    <source>
        <dbReference type="EMBL" id="CAE1272957.1"/>
    </source>
</evidence>
<feature type="transmembrane region" description="Helical" evidence="5">
    <location>
        <begin position="12"/>
        <end position="30"/>
    </location>
</feature>
<dbReference type="Proteomes" id="UP000597762">
    <property type="component" value="Unassembled WGS sequence"/>
</dbReference>